<dbReference type="Pfam" id="PF08443">
    <property type="entry name" value="RimK"/>
    <property type="match status" value="1"/>
</dbReference>
<dbReference type="PANTHER" id="PTHR21621:SF0">
    <property type="entry name" value="BETA-CITRYLGLUTAMATE SYNTHASE B-RELATED"/>
    <property type="match status" value="1"/>
</dbReference>
<dbReference type="GO" id="GO:0018169">
    <property type="term" value="F:ribosomal S6-glutamic acid ligase activity"/>
    <property type="evidence" value="ECO:0007669"/>
    <property type="project" value="TreeGrafter"/>
</dbReference>
<keyword evidence="1" id="KW-0464">Manganese</keyword>
<dbReference type="AlphaFoldDB" id="A0A1T2L279"/>
<keyword evidence="5" id="KW-1185">Reference proteome</keyword>
<organism evidence="4 5">
    <name type="scientific">Solemya pervernicosa gill symbiont</name>
    <dbReference type="NCBI Taxonomy" id="642797"/>
    <lineage>
        <taxon>Bacteria</taxon>
        <taxon>Pseudomonadati</taxon>
        <taxon>Pseudomonadota</taxon>
        <taxon>Gammaproteobacteria</taxon>
        <taxon>sulfur-oxidizing symbionts</taxon>
    </lineage>
</organism>
<dbReference type="GO" id="GO:0005737">
    <property type="term" value="C:cytoplasm"/>
    <property type="evidence" value="ECO:0007669"/>
    <property type="project" value="TreeGrafter"/>
</dbReference>
<dbReference type="Proteomes" id="UP000191110">
    <property type="component" value="Unassembled WGS sequence"/>
</dbReference>
<evidence type="ECO:0000256" key="2">
    <source>
        <dbReference type="PROSITE-ProRule" id="PRU00409"/>
    </source>
</evidence>
<gene>
    <name evidence="4" type="ORF">BOW53_12610</name>
</gene>
<dbReference type="OrthoDB" id="3865600at2"/>
<dbReference type="Gene3D" id="3.30.470.20">
    <property type="entry name" value="ATP-grasp fold, B domain"/>
    <property type="match status" value="1"/>
</dbReference>
<keyword evidence="2" id="KW-0067">ATP-binding</keyword>
<proteinExistence type="predicted"/>
<dbReference type="GO" id="GO:0005524">
    <property type="term" value="F:ATP binding"/>
    <property type="evidence" value="ECO:0007669"/>
    <property type="project" value="UniProtKB-UniRule"/>
</dbReference>
<dbReference type="PROSITE" id="PS50975">
    <property type="entry name" value="ATP_GRASP"/>
    <property type="match status" value="1"/>
</dbReference>
<dbReference type="GO" id="GO:0046872">
    <property type="term" value="F:metal ion binding"/>
    <property type="evidence" value="ECO:0007669"/>
    <property type="project" value="InterPro"/>
</dbReference>
<dbReference type="GO" id="GO:0009432">
    <property type="term" value="P:SOS response"/>
    <property type="evidence" value="ECO:0007669"/>
    <property type="project" value="TreeGrafter"/>
</dbReference>
<dbReference type="SUPFAM" id="SSF56059">
    <property type="entry name" value="Glutathione synthetase ATP-binding domain-like"/>
    <property type="match status" value="1"/>
</dbReference>
<sequence>MRIAILHQRLEWAEIEIQRLLTQQCHQVVLLPIESTNIDRLQQFEIVINRIYASVANSDYRDNLKTLHLLEEAERSGIRTINPLTTTRADYSKAFNYRLMVEHGVPTPETLTLQSPTDTESALRFAEGDYPVVLKRDMGGRAIDVELMTNPTVLHSRLLSHFENDNRATYGGDYILQRYHENLRNFDYRIAIIEGRFAYAYSRSLISNSAAERPWIGSLSRGSQRGDYTPSKVEIELAIRASNAIGATLNEVDMIYTEQGPIVIENNPTPTYFENADEQKLAYSIERLATGLNLSSADHVQ</sequence>
<keyword evidence="2" id="KW-0547">Nucleotide-binding</keyword>
<dbReference type="InterPro" id="IPR013651">
    <property type="entry name" value="ATP-grasp_RimK-type"/>
</dbReference>
<name>A0A1T2L279_9GAMM</name>
<evidence type="ECO:0000313" key="4">
    <source>
        <dbReference type="EMBL" id="OOZ39218.1"/>
    </source>
</evidence>
<accession>A0A1T2L279</accession>
<feature type="domain" description="ATP-grasp" evidence="3">
    <location>
        <begin position="97"/>
        <end position="296"/>
    </location>
</feature>
<dbReference type="RefSeq" id="WP_078484440.1">
    <property type="nucleotide sequence ID" value="NZ_MPRL01000057.1"/>
</dbReference>
<evidence type="ECO:0000259" key="3">
    <source>
        <dbReference type="PROSITE" id="PS50975"/>
    </source>
</evidence>
<evidence type="ECO:0000256" key="1">
    <source>
        <dbReference type="ARBA" id="ARBA00023211"/>
    </source>
</evidence>
<dbReference type="InterPro" id="IPR011761">
    <property type="entry name" value="ATP-grasp"/>
</dbReference>
<reference evidence="4 5" key="1">
    <citation type="submission" date="2016-11" db="EMBL/GenBank/DDBJ databases">
        <title>Mixed transmission modes and dynamic genome evolution in an obligate animal-bacterial symbiosis.</title>
        <authorList>
            <person name="Russell S.L."/>
            <person name="Corbett-Detig R.B."/>
            <person name="Cavanaugh C.M."/>
        </authorList>
    </citation>
    <scope>NUCLEOTIDE SEQUENCE [LARGE SCALE GENOMIC DNA]</scope>
    <source>
        <strain evidence="4">Sveles-Q1</strain>
    </source>
</reference>
<protein>
    <recommendedName>
        <fullName evidence="3">ATP-grasp domain-containing protein</fullName>
    </recommendedName>
</protein>
<dbReference type="Gene3D" id="3.40.50.20">
    <property type="match status" value="1"/>
</dbReference>
<comment type="caution">
    <text evidence="4">The sequence shown here is derived from an EMBL/GenBank/DDBJ whole genome shotgun (WGS) entry which is preliminary data.</text>
</comment>
<dbReference type="EMBL" id="MPRL01000057">
    <property type="protein sequence ID" value="OOZ39218.1"/>
    <property type="molecule type" value="Genomic_DNA"/>
</dbReference>
<dbReference type="PANTHER" id="PTHR21621">
    <property type="entry name" value="RIBOSOMAL PROTEIN S6 MODIFICATION PROTEIN"/>
    <property type="match status" value="1"/>
</dbReference>
<evidence type="ECO:0000313" key="5">
    <source>
        <dbReference type="Proteomes" id="UP000191110"/>
    </source>
</evidence>